<keyword evidence="3" id="KW-1185">Reference proteome</keyword>
<dbReference type="AlphaFoldDB" id="A0A1I3GZM8"/>
<dbReference type="EMBL" id="FOQY01000002">
    <property type="protein sequence ID" value="SFI28841.1"/>
    <property type="molecule type" value="Genomic_DNA"/>
</dbReference>
<evidence type="ECO:0000313" key="2">
    <source>
        <dbReference type="EMBL" id="SFI28841.1"/>
    </source>
</evidence>
<dbReference type="GeneID" id="96296629"/>
<evidence type="ECO:0000313" key="3">
    <source>
        <dbReference type="Proteomes" id="UP000199111"/>
    </source>
</evidence>
<proteinExistence type="predicted"/>
<keyword evidence="1" id="KW-0732">Signal</keyword>
<reference evidence="3" key="1">
    <citation type="submission" date="2016-10" db="EMBL/GenBank/DDBJ databases">
        <authorList>
            <person name="Varghese N."/>
            <person name="Submissions S."/>
        </authorList>
    </citation>
    <scope>NUCLEOTIDE SEQUENCE [LARGE SCALE GENOMIC DNA]</scope>
    <source>
        <strain evidence="3">CGMCC 4.2126</strain>
    </source>
</reference>
<gene>
    <name evidence="2" type="ORF">SAMN05216275_102290</name>
</gene>
<name>A0A1I3GZM8_9ACTN</name>
<accession>A0A1I3GZM8</accession>
<feature type="signal peptide" evidence="1">
    <location>
        <begin position="1"/>
        <end position="29"/>
    </location>
</feature>
<dbReference type="Proteomes" id="UP000199111">
    <property type="component" value="Unassembled WGS sequence"/>
</dbReference>
<protein>
    <recommendedName>
        <fullName evidence="4">Spore-associated protein A</fullName>
    </recommendedName>
</protein>
<feature type="chain" id="PRO_5011498679" description="Spore-associated protein A" evidence="1">
    <location>
        <begin position="30"/>
        <end position="135"/>
    </location>
</feature>
<sequence>MKLRRMAAAGLITTATLAGGMVTAGPASAASYNGSCGSGYSVSHSVSSTTGTVFVTYNSSNGYNCAVAIANRRYSTAVQMSVWIRLSSNHQKYKSEDGKFHSYAGPVFLYGKNSCIDYRGMIAGAGAGANKVACG</sequence>
<dbReference type="RefSeq" id="WP_143120790.1">
    <property type="nucleotide sequence ID" value="NZ_FOQY01000002.1"/>
</dbReference>
<evidence type="ECO:0008006" key="4">
    <source>
        <dbReference type="Google" id="ProtNLM"/>
    </source>
</evidence>
<organism evidence="2 3">
    <name type="scientific">Streptosporangium canum</name>
    <dbReference type="NCBI Taxonomy" id="324952"/>
    <lineage>
        <taxon>Bacteria</taxon>
        <taxon>Bacillati</taxon>
        <taxon>Actinomycetota</taxon>
        <taxon>Actinomycetes</taxon>
        <taxon>Streptosporangiales</taxon>
        <taxon>Streptosporangiaceae</taxon>
        <taxon>Streptosporangium</taxon>
    </lineage>
</organism>
<evidence type="ECO:0000256" key="1">
    <source>
        <dbReference type="SAM" id="SignalP"/>
    </source>
</evidence>